<evidence type="ECO:0000256" key="9">
    <source>
        <dbReference type="PROSITE-ProRule" id="PRU00027"/>
    </source>
</evidence>
<proteinExistence type="predicted"/>
<keyword evidence="12" id="KW-1185">Reference proteome</keyword>
<dbReference type="PANTHER" id="PTHR46481">
    <property type="entry name" value="ZINC FINGER BED DOMAIN-CONTAINING PROTEIN 4"/>
    <property type="match status" value="1"/>
</dbReference>
<keyword evidence="8" id="KW-0539">Nucleus</keyword>
<dbReference type="GO" id="GO:0008270">
    <property type="term" value="F:zinc ion binding"/>
    <property type="evidence" value="ECO:0007669"/>
    <property type="project" value="UniProtKB-KW"/>
</dbReference>
<evidence type="ECO:0000313" key="12">
    <source>
        <dbReference type="Proteomes" id="UP000472271"/>
    </source>
</evidence>
<keyword evidence="5" id="KW-0805">Transcription regulation</keyword>
<evidence type="ECO:0000313" key="11">
    <source>
        <dbReference type="Ensembl" id="ENSSORP00005001889.1"/>
    </source>
</evidence>
<accession>A0A672YBA6</accession>
<dbReference type="Pfam" id="PF05699">
    <property type="entry name" value="Dimer_Tnp_hAT"/>
    <property type="match status" value="1"/>
</dbReference>
<dbReference type="AlphaFoldDB" id="A0A672YBA6"/>
<evidence type="ECO:0000256" key="8">
    <source>
        <dbReference type="ARBA" id="ARBA00023242"/>
    </source>
</evidence>
<evidence type="ECO:0000256" key="6">
    <source>
        <dbReference type="ARBA" id="ARBA00023125"/>
    </source>
</evidence>
<dbReference type="SMART" id="SM00614">
    <property type="entry name" value="ZnF_BED"/>
    <property type="match status" value="1"/>
</dbReference>
<dbReference type="GO" id="GO:0009791">
    <property type="term" value="P:post-embryonic development"/>
    <property type="evidence" value="ECO:0007669"/>
    <property type="project" value="UniProtKB-ARBA"/>
</dbReference>
<keyword evidence="6" id="KW-0238">DNA-binding</keyword>
<keyword evidence="3 9" id="KW-0863">Zinc-finger</keyword>
<keyword evidence="7" id="KW-0804">Transcription</keyword>
<reference evidence="11" key="3">
    <citation type="submission" date="2025-09" db="UniProtKB">
        <authorList>
            <consortium name="Ensembl"/>
        </authorList>
    </citation>
    <scope>IDENTIFICATION</scope>
</reference>
<reference evidence="11" key="1">
    <citation type="submission" date="2019-06" db="EMBL/GenBank/DDBJ databases">
        <authorList>
            <consortium name="Wellcome Sanger Institute Data Sharing"/>
        </authorList>
    </citation>
    <scope>NUCLEOTIDE SEQUENCE [LARGE SCALE GENOMIC DNA]</scope>
</reference>
<keyword evidence="4" id="KW-0862">Zinc</keyword>
<evidence type="ECO:0000256" key="5">
    <source>
        <dbReference type="ARBA" id="ARBA00023015"/>
    </source>
</evidence>
<reference evidence="11" key="2">
    <citation type="submission" date="2025-08" db="UniProtKB">
        <authorList>
            <consortium name="Ensembl"/>
        </authorList>
    </citation>
    <scope>IDENTIFICATION</scope>
</reference>
<dbReference type="SUPFAM" id="SSF57667">
    <property type="entry name" value="beta-beta-alpha zinc fingers"/>
    <property type="match status" value="1"/>
</dbReference>
<dbReference type="InterPro" id="IPR003656">
    <property type="entry name" value="Znf_BED"/>
</dbReference>
<dbReference type="GO" id="GO:0003677">
    <property type="term" value="F:DNA binding"/>
    <property type="evidence" value="ECO:0007669"/>
    <property type="project" value="UniProtKB-KW"/>
</dbReference>
<dbReference type="FunCoup" id="A0A672YBA6">
    <property type="interactions" value="2"/>
</dbReference>
<feature type="domain" description="BED-type" evidence="10">
    <location>
        <begin position="10"/>
        <end position="67"/>
    </location>
</feature>
<dbReference type="InterPro" id="IPR036236">
    <property type="entry name" value="Znf_C2H2_sf"/>
</dbReference>
<evidence type="ECO:0000256" key="4">
    <source>
        <dbReference type="ARBA" id="ARBA00022833"/>
    </source>
</evidence>
<dbReference type="InterPro" id="IPR008906">
    <property type="entry name" value="HATC_C_dom"/>
</dbReference>
<dbReference type="Ensembl" id="ENSSORT00005001944.1">
    <property type="protein sequence ID" value="ENSSORP00005001889.1"/>
    <property type="gene ID" value="ENSSORG00005001183.1"/>
</dbReference>
<protein>
    <recommendedName>
        <fullName evidence="10">BED-type domain-containing protein</fullName>
    </recommendedName>
</protein>
<sequence length="616" mass="70313">NNNKQLMYTQTCYAVWQYFNQPTTPGKAVCKTCNDEVSMGAILAKSKNTSCLWSHLRNHHPDLYKTGQKKREIESASHTDVATSSQPTVLGMFDKQRMWTNSENRSKLMDKLIIEMIVTDNQPFSVVSDVGFKHLMAAAEPRYALKSERYYQTKKLQEVHHKVVDKIKAMIQPENAGYSLSFTTDCWSGVTESLMSLTCHFIDNEWTRKQVVLNTRAMQGSHTGEYLKDTFLSMPEEWKIIKDRVTLVLRDSGANIVKGMRLAELPDLSCTAHTLQLVVHDGLSSQRAVTDVTAMLKKCATHFHHSILAKQHLQNIQRELGLPEHNITQAVPMRWNSTLQMLQRMLEQRRALYLYSGEHGGFSSPTAQQWDLVSNLIQTLLPIEEVTLQVSHSNSSTSCIIPCLTVLKMLLQDNEGPSTKGIVTLRQAMRESLEKRFSKLEDTKPVVLACLLDPRYKSHAFSFEQAAAEEASVKEQAAACGTHEDDGNAHKRQRREHTFFRSRVDEMFISLLAPHTDDQLPSSCVEDKLQLYLKEPVIDRRNGDPLQWWRQNEAHFKQLSKQARKFLGAPPSSVPSERIFSEVSAIFECKRSRLTGDHAEQLCFLHHNLVLLNWDY</sequence>
<dbReference type="GO" id="GO:0005634">
    <property type="term" value="C:nucleus"/>
    <property type="evidence" value="ECO:0007669"/>
    <property type="project" value="UniProtKB-SubCell"/>
</dbReference>
<dbReference type="SUPFAM" id="SSF53098">
    <property type="entry name" value="Ribonuclease H-like"/>
    <property type="match status" value="1"/>
</dbReference>
<dbReference type="SUPFAM" id="SSF140996">
    <property type="entry name" value="Hermes dimerisation domain"/>
    <property type="match status" value="1"/>
</dbReference>
<evidence type="ECO:0000259" key="10">
    <source>
        <dbReference type="PROSITE" id="PS50808"/>
    </source>
</evidence>
<name>A0A672YBA6_9TELE</name>
<organism evidence="11 12">
    <name type="scientific">Sphaeramia orbicularis</name>
    <name type="common">orbiculate cardinalfish</name>
    <dbReference type="NCBI Taxonomy" id="375764"/>
    <lineage>
        <taxon>Eukaryota</taxon>
        <taxon>Metazoa</taxon>
        <taxon>Chordata</taxon>
        <taxon>Craniata</taxon>
        <taxon>Vertebrata</taxon>
        <taxon>Euteleostomi</taxon>
        <taxon>Actinopterygii</taxon>
        <taxon>Neopterygii</taxon>
        <taxon>Teleostei</taxon>
        <taxon>Neoteleostei</taxon>
        <taxon>Acanthomorphata</taxon>
        <taxon>Gobiaria</taxon>
        <taxon>Kurtiformes</taxon>
        <taxon>Apogonoidei</taxon>
        <taxon>Apogonidae</taxon>
        <taxon>Apogoninae</taxon>
        <taxon>Sphaeramia</taxon>
    </lineage>
</organism>
<dbReference type="InterPro" id="IPR052035">
    <property type="entry name" value="ZnF_BED_domain_contain"/>
</dbReference>
<dbReference type="PROSITE" id="PS50808">
    <property type="entry name" value="ZF_BED"/>
    <property type="match status" value="1"/>
</dbReference>
<evidence type="ECO:0000256" key="2">
    <source>
        <dbReference type="ARBA" id="ARBA00022723"/>
    </source>
</evidence>
<evidence type="ECO:0000256" key="1">
    <source>
        <dbReference type="ARBA" id="ARBA00004123"/>
    </source>
</evidence>
<evidence type="ECO:0000256" key="7">
    <source>
        <dbReference type="ARBA" id="ARBA00023163"/>
    </source>
</evidence>
<dbReference type="InterPro" id="IPR012337">
    <property type="entry name" value="RNaseH-like_sf"/>
</dbReference>
<dbReference type="GO" id="GO:0046983">
    <property type="term" value="F:protein dimerization activity"/>
    <property type="evidence" value="ECO:0007669"/>
    <property type="project" value="InterPro"/>
</dbReference>
<dbReference type="Pfam" id="PF02892">
    <property type="entry name" value="zf-BED"/>
    <property type="match status" value="1"/>
</dbReference>
<dbReference type="InParanoid" id="A0A672YBA6"/>
<dbReference type="Proteomes" id="UP000472271">
    <property type="component" value="Chromosome 11"/>
</dbReference>
<evidence type="ECO:0000256" key="3">
    <source>
        <dbReference type="ARBA" id="ARBA00022771"/>
    </source>
</evidence>
<dbReference type="PANTHER" id="PTHR46481:SF10">
    <property type="entry name" value="ZINC FINGER BED DOMAIN-CONTAINING PROTEIN 39"/>
    <property type="match status" value="1"/>
</dbReference>
<comment type="subcellular location">
    <subcellularLocation>
        <location evidence="1">Nucleus</location>
    </subcellularLocation>
</comment>
<keyword evidence="2" id="KW-0479">Metal-binding</keyword>